<sequence>MPSTWHDTSPVVTHQLVRHRAPRSVAVRSHRPTRARGPFRSAEDLDPRILDRLREMALHTIAKHTPGERNWHVPMTDTWARVPEIDVPVLTVNGTLDSPDLLADAERFANTACNGRSVLVAGTSHFPILEKPVTPRRRRPLVRVPETTPATRKETRTAGPAVPSATVPDGVKVPAPMMPPTPIAVGGHSPSDRSRPWPRRIPSPRRPRSVCGGESPRPSGTVPCASPLRVRQRGDGRSWRPRDARDGRRRAIHGGSK</sequence>
<organism evidence="2 3">
    <name type="scientific">Streptomyces sviceus (strain ATCC 29083 / DSM 924 / JCM 4929 / NBRC 13980 / NCIMB 11184 / NRRL 5439 / UC 5370)</name>
    <dbReference type="NCBI Taxonomy" id="463191"/>
    <lineage>
        <taxon>Bacteria</taxon>
        <taxon>Bacillati</taxon>
        <taxon>Actinomycetota</taxon>
        <taxon>Actinomycetes</taxon>
        <taxon>Kitasatosporales</taxon>
        <taxon>Streptomycetaceae</taxon>
        <taxon>Streptomyces</taxon>
    </lineage>
</organism>
<dbReference type="EMBL" id="CM000951">
    <property type="protein sequence ID" value="EDY55631.1"/>
    <property type="molecule type" value="Genomic_DNA"/>
</dbReference>
<evidence type="ECO:0000313" key="2">
    <source>
        <dbReference type="EMBL" id="EDY55631.1"/>
    </source>
</evidence>
<feature type="compositionally biased region" description="Basic and acidic residues" evidence="1">
    <location>
        <begin position="232"/>
        <end position="246"/>
    </location>
</feature>
<keyword evidence="3" id="KW-1185">Reference proteome</keyword>
<evidence type="ECO:0000313" key="3">
    <source>
        <dbReference type="Proteomes" id="UP000002785"/>
    </source>
</evidence>
<reference evidence="2" key="1">
    <citation type="submission" date="2009-10" db="EMBL/GenBank/DDBJ databases">
        <title>The genome sequence of Streptomyces sviceus strain ATCC 29083.</title>
        <authorList>
            <consortium name="The Broad Institute Genome Sequencing Platform"/>
            <consortium name="Broad Institute Microbial Sequencing Center"/>
            <person name="Fischbach M."/>
            <person name="Godfrey P."/>
            <person name="Ward D."/>
            <person name="Young S."/>
            <person name="Zeng Q."/>
            <person name="Koehrsen M."/>
            <person name="Alvarado L."/>
            <person name="Berlin A.M."/>
            <person name="Bochicchio J."/>
            <person name="Borenstein D."/>
            <person name="Chapman S.B."/>
            <person name="Chen Z."/>
            <person name="Engels R."/>
            <person name="Freedman E."/>
            <person name="Gellesch M."/>
            <person name="Goldberg J."/>
            <person name="Griggs A."/>
            <person name="Gujja S."/>
            <person name="Heilman E.R."/>
            <person name="Heiman D.I."/>
            <person name="Hepburn T.A."/>
            <person name="Howarth C."/>
            <person name="Jen D."/>
            <person name="Larson L."/>
            <person name="Lewis B."/>
            <person name="Mehta T."/>
            <person name="Park D."/>
            <person name="Pearson M."/>
            <person name="Richards J."/>
            <person name="Roberts A."/>
            <person name="Saif S."/>
            <person name="Shea T.D."/>
            <person name="Shenoy N."/>
            <person name="Sisk P."/>
            <person name="Stolte C."/>
            <person name="Sykes S.N."/>
            <person name="Thomson T."/>
            <person name="Walk T."/>
            <person name="White J."/>
            <person name="Yandava C."/>
            <person name="Straight P."/>
            <person name="Clardy J."/>
            <person name="Hung D."/>
            <person name="Kolter R."/>
            <person name="Mekalanos J."/>
            <person name="Walker S."/>
            <person name="Walsh C.T."/>
            <person name="Wieland-Brown L.C."/>
            <person name="Haas B."/>
            <person name="Nusbaum C."/>
            <person name="Birren B."/>
        </authorList>
    </citation>
    <scope>NUCLEOTIDE SEQUENCE [LARGE SCALE GENOMIC DNA]</scope>
    <source>
        <strain evidence="2">ATCC 29083</strain>
    </source>
</reference>
<dbReference type="SUPFAM" id="SSF53474">
    <property type="entry name" value="alpha/beta-Hydrolases"/>
    <property type="match status" value="1"/>
</dbReference>
<dbReference type="eggNOG" id="COG2267">
    <property type="taxonomic scope" value="Bacteria"/>
</dbReference>
<accession>B5HS26</accession>
<dbReference type="HOGENOM" id="CLU_1081520_0_0_11"/>
<protein>
    <submittedName>
        <fullName evidence="2">Uncharacterized protein</fullName>
    </submittedName>
</protein>
<dbReference type="Proteomes" id="UP000002785">
    <property type="component" value="Chromosome"/>
</dbReference>
<feature type="compositionally biased region" description="Basic residues" evidence="1">
    <location>
        <begin position="196"/>
        <end position="208"/>
    </location>
</feature>
<feature type="region of interest" description="Disordered" evidence="1">
    <location>
        <begin position="137"/>
        <end position="257"/>
    </location>
</feature>
<name>B5HS26_STRX2</name>
<feature type="compositionally biased region" description="Basic residues" evidence="1">
    <location>
        <begin position="247"/>
        <end position="257"/>
    </location>
</feature>
<dbReference type="InterPro" id="IPR029058">
    <property type="entry name" value="AB_hydrolase_fold"/>
</dbReference>
<dbReference type="Gene3D" id="3.40.50.1820">
    <property type="entry name" value="alpha/beta hydrolase"/>
    <property type="match status" value="1"/>
</dbReference>
<dbReference type="AlphaFoldDB" id="B5HS26"/>
<evidence type="ECO:0000256" key="1">
    <source>
        <dbReference type="SAM" id="MobiDB-lite"/>
    </source>
</evidence>
<gene>
    <name evidence="2" type="ORF">SSEG_02211</name>
</gene>
<proteinExistence type="predicted"/>